<comment type="similarity">
    <text evidence="1">Belongs to the eukaryotic-type N-acetylglucosamine kinase family.</text>
</comment>
<dbReference type="InterPro" id="IPR002731">
    <property type="entry name" value="ATPase_BadF"/>
</dbReference>
<evidence type="ECO:0000256" key="4">
    <source>
        <dbReference type="ARBA" id="ARBA00031123"/>
    </source>
</evidence>
<dbReference type="STRING" id="946362.F2TY57"/>
<dbReference type="InterPro" id="IPR043129">
    <property type="entry name" value="ATPase_NBD"/>
</dbReference>
<dbReference type="PANTHER" id="PTHR12862:SF0">
    <property type="entry name" value="N-ACETYL-D-GLUCOSAMINE KINASE"/>
    <property type="match status" value="1"/>
</dbReference>
<reference evidence="6" key="1">
    <citation type="submission" date="2009-08" db="EMBL/GenBank/DDBJ databases">
        <title>Annotation of Salpingoeca rosetta.</title>
        <authorList>
            <consortium name="The Broad Institute Genome Sequencing Platform"/>
            <person name="Russ C."/>
            <person name="Cuomo C."/>
            <person name="Burger G."/>
            <person name="Gray M.W."/>
            <person name="Holland P.W.H."/>
            <person name="King N."/>
            <person name="Lang F.B.F."/>
            <person name="Roger A.J."/>
            <person name="Ruiz-Trillo I."/>
            <person name="Young S.K."/>
            <person name="Zeng Q."/>
            <person name="Gargeya S."/>
            <person name="Alvarado L."/>
            <person name="Berlin A."/>
            <person name="Chapman S.B."/>
            <person name="Chen Z."/>
            <person name="Freedman E."/>
            <person name="Gellesch M."/>
            <person name="Goldberg J."/>
            <person name="Griggs A."/>
            <person name="Gujja S."/>
            <person name="Heilman E."/>
            <person name="Heiman D."/>
            <person name="Howarth C."/>
            <person name="Mehta T."/>
            <person name="Neiman D."/>
            <person name="Pearson M."/>
            <person name="Roberts A."/>
            <person name="Saif S."/>
            <person name="Shea T."/>
            <person name="Shenoy N."/>
            <person name="Sisk P."/>
            <person name="Stolte C."/>
            <person name="Sykes S."/>
            <person name="White J."/>
            <person name="Yandava C."/>
            <person name="Haas B."/>
            <person name="Nusbaum C."/>
            <person name="Birren B."/>
        </authorList>
    </citation>
    <scope>NUCLEOTIDE SEQUENCE [LARGE SCALE GENOMIC DNA]</scope>
    <source>
        <strain evidence="6">ATCC 50818</strain>
    </source>
</reference>
<dbReference type="GO" id="GO:0045127">
    <property type="term" value="F:N-acetylglucosamine kinase activity"/>
    <property type="evidence" value="ECO:0007669"/>
    <property type="project" value="UniProtKB-EC"/>
</dbReference>
<evidence type="ECO:0000256" key="1">
    <source>
        <dbReference type="ARBA" id="ARBA00006198"/>
    </source>
</evidence>
<protein>
    <recommendedName>
        <fullName evidence="3">N-acetyl-D-glucosamine kinase</fullName>
        <ecNumber evidence="2">2.7.1.59</ecNumber>
    </recommendedName>
    <alternativeName>
        <fullName evidence="4">GlcNAc kinase</fullName>
    </alternativeName>
</protein>
<proteinExistence type="inferred from homology"/>
<evidence type="ECO:0000313" key="6">
    <source>
        <dbReference type="EMBL" id="EGD76316.1"/>
    </source>
</evidence>
<keyword evidence="7" id="KW-1185">Reference proteome</keyword>
<dbReference type="eggNOG" id="KOG1794">
    <property type="taxonomic scope" value="Eukaryota"/>
</dbReference>
<feature type="domain" description="ATPase BadF/BadG/BcrA/BcrD type" evidence="5">
    <location>
        <begin position="4"/>
        <end position="311"/>
    </location>
</feature>
<organism evidence="7">
    <name type="scientific">Salpingoeca rosetta (strain ATCC 50818 / BSB-021)</name>
    <dbReference type="NCBI Taxonomy" id="946362"/>
    <lineage>
        <taxon>Eukaryota</taxon>
        <taxon>Choanoflagellata</taxon>
        <taxon>Craspedida</taxon>
        <taxon>Salpingoecidae</taxon>
        <taxon>Salpingoeca</taxon>
    </lineage>
</organism>
<dbReference type="SUPFAM" id="SSF53067">
    <property type="entry name" value="Actin-like ATPase domain"/>
    <property type="match status" value="2"/>
</dbReference>
<evidence type="ECO:0000256" key="3">
    <source>
        <dbReference type="ARBA" id="ARBA00014974"/>
    </source>
</evidence>
<dbReference type="KEGG" id="sre:PTSG_11673"/>
<dbReference type="Proteomes" id="UP000007799">
    <property type="component" value="Unassembled WGS sequence"/>
</dbReference>
<gene>
    <name evidence="6" type="ORF">PTSG_11673</name>
</gene>
<evidence type="ECO:0000259" key="5">
    <source>
        <dbReference type="Pfam" id="PF01869"/>
    </source>
</evidence>
<evidence type="ECO:0000256" key="2">
    <source>
        <dbReference type="ARBA" id="ARBA00012122"/>
    </source>
</evidence>
<accession>F2TY57</accession>
<dbReference type="FunCoup" id="F2TY57">
    <property type="interactions" value="538"/>
</dbReference>
<dbReference type="Gene3D" id="3.30.420.40">
    <property type="match status" value="2"/>
</dbReference>
<dbReference type="RefSeq" id="XP_004998491.1">
    <property type="nucleotide sequence ID" value="XM_004998434.1"/>
</dbReference>
<name>F2TY57_SALR5</name>
<dbReference type="EMBL" id="GL832956">
    <property type="protein sequence ID" value="EGD76316.1"/>
    <property type="molecule type" value="Genomic_DNA"/>
</dbReference>
<dbReference type="PANTHER" id="PTHR12862">
    <property type="entry name" value="BADF TYPE ATPASE DOMAIN-CONTAINING PROTEIN"/>
    <property type="match status" value="1"/>
</dbReference>
<dbReference type="OMA" id="IETRYDM"/>
<dbReference type="Pfam" id="PF01869">
    <property type="entry name" value="BcrAD_BadFG"/>
    <property type="match status" value="1"/>
</dbReference>
<dbReference type="InterPro" id="IPR039758">
    <property type="entry name" value="NAGK-like"/>
</dbReference>
<dbReference type="EC" id="2.7.1.59" evidence="2"/>
<dbReference type="InParanoid" id="F2TY57"/>
<dbReference type="GeneID" id="16079084"/>
<dbReference type="AlphaFoldDB" id="F2TY57"/>
<dbReference type="OrthoDB" id="311172at2759"/>
<dbReference type="CDD" id="cd24078">
    <property type="entry name" value="ASKHA_NBD_NAGK_meta"/>
    <property type="match status" value="1"/>
</dbReference>
<evidence type="ECO:0000313" key="7">
    <source>
        <dbReference type="Proteomes" id="UP000007799"/>
    </source>
</evidence>
<sequence length="336" mass="35778">MIGGIEGGGTKTTMVIMDANGVVVGRSDGPATNHWLVGMDTTIERLHELVVKAKQDAGIPESDPLGALGMSLSGADHIDARRQIKEGLMSRFPNDAKASHVVSDTYGAIFTVCDQGGVVLIAGTGSNCTLVNADGSQANCGGWGHMMGDEGAAYHIAHMALKTVFDSLDNLVFGDDTLLPIDYVEAAMKRYFKVENRKDMLPHLYAKFDKSFFAGFAVEVAKGAESGDKLCIDVFERAGAYLGEHLAAVSPAFKDSLTERVTIVCEGSVWKSWKLFEAKFTEVVKRKVKTTKCLELARPTVSAAHGAAVLGAREAKVPLTVDVAQNKAVLATITLG</sequence>